<dbReference type="PANTHER" id="PTHR31828:SF1">
    <property type="entry name" value="PHOSPHOLIPASE A1-IIGAMMA"/>
    <property type="match status" value="1"/>
</dbReference>
<dbReference type="InterPro" id="IPR033556">
    <property type="entry name" value="PLA"/>
</dbReference>
<evidence type="ECO:0000259" key="6">
    <source>
        <dbReference type="Pfam" id="PF01764"/>
    </source>
</evidence>
<dbReference type="PANTHER" id="PTHR31828">
    <property type="entry name" value="PHOSPHOLIPASE A1-IIGAMMA"/>
    <property type="match status" value="1"/>
</dbReference>
<organism evidence="7 8">
    <name type="scientific">Olea europaea subsp. europaea</name>
    <dbReference type="NCBI Taxonomy" id="158383"/>
    <lineage>
        <taxon>Eukaryota</taxon>
        <taxon>Viridiplantae</taxon>
        <taxon>Streptophyta</taxon>
        <taxon>Embryophyta</taxon>
        <taxon>Tracheophyta</taxon>
        <taxon>Spermatophyta</taxon>
        <taxon>Magnoliopsida</taxon>
        <taxon>eudicotyledons</taxon>
        <taxon>Gunneridae</taxon>
        <taxon>Pentapetalae</taxon>
        <taxon>asterids</taxon>
        <taxon>lamiids</taxon>
        <taxon>Lamiales</taxon>
        <taxon>Oleaceae</taxon>
        <taxon>Oleeae</taxon>
        <taxon>Olea</taxon>
    </lineage>
</organism>
<evidence type="ECO:0000313" key="7">
    <source>
        <dbReference type="EMBL" id="CAA2964170.1"/>
    </source>
</evidence>
<evidence type="ECO:0000256" key="4">
    <source>
        <dbReference type="ARBA" id="ARBA00023098"/>
    </source>
</evidence>
<dbReference type="InterPro" id="IPR029058">
    <property type="entry name" value="AB_hydrolase_fold"/>
</dbReference>
<dbReference type="AlphaFoldDB" id="A0A8S0QET4"/>
<feature type="non-terminal residue" evidence="7">
    <location>
        <position position="1"/>
    </location>
</feature>
<dbReference type="Gene3D" id="3.40.50.1820">
    <property type="entry name" value="alpha/beta hydrolase"/>
    <property type="match status" value="2"/>
</dbReference>
<evidence type="ECO:0000256" key="1">
    <source>
        <dbReference type="ARBA" id="ARBA00010701"/>
    </source>
</evidence>
<dbReference type="Proteomes" id="UP000594638">
    <property type="component" value="Unassembled WGS sequence"/>
</dbReference>
<keyword evidence="2 5" id="KW-0378">Hydrolase</keyword>
<dbReference type="Pfam" id="PF01764">
    <property type="entry name" value="Lipase_3"/>
    <property type="match status" value="1"/>
</dbReference>
<evidence type="ECO:0000256" key="3">
    <source>
        <dbReference type="ARBA" id="ARBA00022963"/>
    </source>
</evidence>
<dbReference type="OrthoDB" id="438440at2759"/>
<keyword evidence="8" id="KW-1185">Reference proteome</keyword>
<proteinExistence type="inferred from homology"/>
<reference evidence="7 8" key="1">
    <citation type="submission" date="2019-12" db="EMBL/GenBank/DDBJ databases">
        <authorList>
            <person name="Alioto T."/>
            <person name="Alioto T."/>
            <person name="Gomez Garrido J."/>
        </authorList>
    </citation>
    <scope>NUCLEOTIDE SEQUENCE [LARGE SCALE GENOMIC DNA]</scope>
</reference>
<comment type="caution">
    <text evidence="7">The sequence shown here is derived from an EMBL/GenBank/DDBJ whole genome shotgun (WGS) entry which is preliminary data.</text>
</comment>
<dbReference type="InterPro" id="IPR002921">
    <property type="entry name" value="Fungal_lipase-type"/>
</dbReference>
<feature type="domain" description="Fungal lipase-type" evidence="6">
    <location>
        <begin position="36"/>
        <end position="76"/>
    </location>
</feature>
<comment type="function">
    <text evidence="5">Acylhydrolase that catalyzes the hydrolysis of phospholipids at the sn-1 position.</text>
</comment>
<name>A0A8S0QET4_OLEEU</name>
<protein>
    <recommendedName>
        <fullName evidence="5">Phospholipase A1</fullName>
        <ecNumber evidence="5">3.1.1.-</ecNumber>
    </recommendedName>
</protein>
<evidence type="ECO:0000256" key="5">
    <source>
        <dbReference type="RuleBase" id="RU367093"/>
    </source>
</evidence>
<dbReference type="GO" id="GO:0008970">
    <property type="term" value="F:phospholipase A1 activity"/>
    <property type="evidence" value="ECO:0007669"/>
    <property type="project" value="UniProtKB-UniRule"/>
</dbReference>
<dbReference type="GO" id="GO:0016042">
    <property type="term" value="P:lipid catabolic process"/>
    <property type="evidence" value="ECO:0007669"/>
    <property type="project" value="UniProtKB-UniRule"/>
</dbReference>
<keyword evidence="4 5" id="KW-0443">Lipid metabolism</keyword>
<dbReference type="SUPFAM" id="SSF53474">
    <property type="entry name" value="alpha/beta-Hydrolases"/>
    <property type="match status" value="1"/>
</dbReference>
<dbReference type="Gramene" id="OE9D003407T1">
    <property type="protein sequence ID" value="OE9D003407C1"/>
    <property type="gene ID" value="OE9D003407"/>
</dbReference>
<keyword evidence="3 5" id="KW-0442">Lipid degradation</keyword>
<gene>
    <name evidence="7" type="ORF">OLEA9_D003407</name>
</gene>
<feature type="non-terminal residue" evidence="7">
    <location>
        <position position="89"/>
    </location>
</feature>
<dbReference type="EC" id="3.1.1.-" evidence="5"/>
<accession>A0A8S0QET4</accession>
<comment type="similarity">
    <text evidence="1 5">Belongs to the AB hydrolase superfamily. Lipase family.</text>
</comment>
<sequence length="89" mass="10225">LRRREVLIAWRGTIRVLEWVNDFEFGLVPAPEIFVLTEVRRLVEEYKDEEISITITGHSLEAAVSTLKAIDIVTSAYNFLNTFSNLQSL</sequence>
<evidence type="ECO:0000256" key="2">
    <source>
        <dbReference type="ARBA" id="ARBA00022801"/>
    </source>
</evidence>
<dbReference type="EMBL" id="CACTIH010001819">
    <property type="protein sequence ID" value="CAA2964170.1"/>
    <property type="molecule type" value="Genomic_DNA"/>
</dbReference>
<evidence type="ECO:0000313" key="8">
    <source>
        <dbReference type="Proteomes" id="UP000594638"/>
    </source>
</evidence>